<gene>
    <name evidence="1" type="ORF">S06H3_55606</name>
</gene>
<dbReference type="AlphaFoldDB" id="X1PRE1"/>
<dbReference type="EMBL" id="BARV01035662">
    <property type="protein sequence ID" value="GAI58413.1"/>
    <property type="molecule type" value="Genomic_DNA"/>
</dbReference>
<feature type="non-terminal residue" evidence="1">
    <location>
        <position position="1"/>
    </location>
</feature>
<name>X1PRE1_9ZZZZ</name>
<comment type="caution">
    <text evidence="1">The sequence shown here is derived from an EMBL/GenBank/DDBJ whole genome shotgun (WGS) entry which is preliminary data.</text>
</comment>
<reference evidence="1" key="1">
    <citation type="journal article" date="2014" name="Front. Microbiol.">
        <title>High frequency of phylogenetically diverse reductive dehalogenase-homologous genes in deep subseafloor sedimentary metagenomes.</title>
        <authorList>
            <person name="Kawai M."/>
            <person name="Futagami T."/>
            <person name="Toyoda A."/>
            <person name="Takaki Y."/>
            <person name="Nishi S."/>
            <person name="Hori S."/>
            <person name="Arai W."/>
            <person name="Tsubouchi T."/>
            <person name="Morono Y."/>
            <person name="Uchiyama I."/>
            <person name="Ito T."/>
            <person name="Fujiyama A."/>
            <person name="Inagaki F."/>
            <person name="Takami H."/>
        </authorList>
    </citation>
    <scope>NUCLEOTIDE SEQUENCE</scope>
    <source>
        <strain evidence="1">Expedition CK06-06</strain>
    </source>
</reference>
<proteinExistence type="predicted"/>
<protein>
    <submittedName>
        <fullName evidence="1">Uncharacterized protein</fullName>
    </submittedName>
</protein>
<sequence length="29" mass="3362">GREAKWQQAKRAVAPDWKSYVTKDYHQGG</sequence>
<accession>X1PRE1</accession>
<evidence type="ECO:0000313" key="1">
    <source>
        <dbReference type="EMBL" id="GAI58413.1"/>
    </source>
</evidence>
<organism evidence="1">
    <name type="scientific">marine sediment metagenome</name>
    <dbReference type="NCBI Taxonomy" id="412755"/>
    <lineage>
        <taxon>unclassified sequences</taxon>
        <taxon>metagenomes</taxon>
        <taxon>ecological metagenomes</taxon>
    </lineage>
</organism>